<dbReference type="Pfam" id="PF08736">
    <property type="entry name" value="FA"/>
    <property type="match status" value="1"/>
</dbReference>
<dbReference type="PRINTS" id="PR00935">
    <property type="entry name" value="BAND41"/>
</dbReference>
<dbReference type="SUPFAM" id="SSF50729">
    <property type="entry name" value="PH domain-like"/>
    <property type="match status" value="1"/>
</dbReference>
<dbReference type="SMART" id="SM00404">
    <property type="entry name" value="PTPc_motif"/>
    <property type="match status" value="1"/>
</dbReference>
<feature type="domain" description="Tyrosine specific protein phosphatases" evidence="13">
    <location>
        <begin position="852"/>
        <end position="909"/>
    </location>
</feature>
<dbReference type="SUPFAM" id="SSF47031">
    <property type="entry name" value="Second domain of FERM"/>
    <property type="match status" value="1"/>
</dbReference>
<dbReference type="InterPro" id="IPR001478">
    <property type="entry name" value="PDZ"/>
</dbReference>
<dbReference type="Pfam" id="PF00373">
    <property type="entry name" value="FERM_M"/>
    <property type="match status" value="1"/>
</dbReference>
<evidence type="ECO:0000259" key="13">
    <source>
        <dbReference type="PROSITE" id="PS50056"/>
    </source>
</evidence>
<dbReference type="InterPro" id="IPR019748">
    <property type="entry name" value="FERM_central"/>
</dbReference>
<accession>A0A9J6CCE2</accession>
<feature type="compositionally biased region" description="Basic and acidic residues" evidence="11">
    <location>
        <begin position="424"/>
        <end position="433"/>
    </location>
</feature>
<feature type="domain" description="Tyrosine-protein phosphatase" evidence="12">
    <location>
        <begin position="606"/>
        <end position="918"/>
    </location>
</feature>
<evidence type="ECO:0000256" key="5">
    <source>
        <dbReference type="ARBA" id="ARBA00022490"/>
    </source>
</evidence>
<dbReference type="Gene3D" id="3.10.20.90">
    <property type="entry name" value="Phosphatidylinositol 3-kinase Catalytic Subunit, Chain A, domain 1"/>
    <property type="match status" value="1"/>
</dbReference>
<dbReference type="AlphaFoldDB" id="A0A9J6CCE2"/>
<dbReference type="SUPFAM" id="SSF54236">
    <property type="entry name" value="Ubiquitin-like"/>
    <property type="match status" value="1"/>
</dbReference>
<dbReference type="SMART" id="SM00228">
    <property type="entry name" value="PDZ"/>
    <property type="match status" value="1"/>
</dbReference>
<dbReference type="FunFam" id="1.20.80.10:FF:000003">
    <property type="entry name" value="Tyrosine-protein phosphatase non-receptor type 4"/>
    <property type="match status" value="1"/>
</dbReference>
<dbReference type="GO" id="GO:0009887">
    <property type="term" value="P:animal organ morphogenesis"/>
    <property type="evidence" value="ECO:0007669"/>
    <property type="project" value="UniProtKB-ARBA"/>
</dbReference>
<gene>
    <name evidence="16" type="ORF">PVAND_008986</name>
</gene>
<keyword evidence="17" id="KW-1185">Reference proteome</keyword>
<dbReference type="EMBL" id="JADBJN010000002">
    <property type="protein sequence ID" value="KAG5679419.1"/>
    <property type="molecule type" value="Genomic_DNA"/>
</dbReference>
<evidence type="ECO:0000259" key="12">
    <source>
        <dbReference type="PROSITE" id="PS50055"/>
    </source>
</evidence>
<dbReference type="Pfam" id="PF00102">
    <property type="entry name" value="Y_phosphatase"/>
    <property type="match status" value="2"/>
</dbReference>
<dbReference type="PROSITE" id="PS50057">
    <property type="entry name" value="FERM_3"/>
    <property type="match status" value="1"/>
</dbReference>
<dbReference type="CDD" id="cd14473">
    <property type="entry name" value="FERM_B-lobe"/>
    <property type="match status" value="1"/>
</dbReference>
<evidence type="ECO:0000256" key="10">
    <source>
        <dbReference type="SAM" id="Coils"/>
    </source>
</evidence>
<dbReference type="PROSITE" id="PS50106">
    <property type="entry name" value="PDZ"/>
    <property type="match status" value="1"/>
</dbReference>
<dbReference type="InterPro" id="IPR036034">
    <property type="entry name" value="PDZ_sf"/>
</dbReference>
<dbReference type="InterPro" id="IPR019747">
    <property type="entry name" value="FERM_CS"/>
</dbReference>
<feature type="compositionally biased region" description="Basic and acidic residues" evidence="11">
    <location>
        <begin position="817"/>
        <end position="830"/>
    </location>
</feature>
<feature type="region of interest" description="Disordered" evidence="11">
    <location>
        <begin position="817"/>
        <end position="836"/>
    </location>
</feature>
<evidence type="ECO:0000256" key="8">
    <source>
        <dbReference type="ARBA" id="ARBA00022949"/>
    </source>
</evidence>
<dbReference type="GO" id="GO:0070161">
    <property type="term" value="C:anchoring junction"/>
    <property type="evidence" value="ECO:0007669"/>
    <property type="project" value="UniProtKB-SubCell"/>
</dbReference>
<dbReference type="OrthoDB" id="5854685at2759"/>
<evidence type="ECO:0000256" key="3">
    <source>
        <dbReference type="ARBA" id="ARBA00009649"/>
    </source>
</evidence>
<dbReference type="SUPFAM" id="SSF50156">
    <property type="entry name" value="PDZ domain-like"/>
    <property type="match status" value="1"/>
</dbReference>
<dbReference type="InterPro" id="IPR035963">
    <property type="entry name" value="FERM_2"/>
</dbReference>
<dbReference type="Gene3D" id="2.30.29.30">
    <property type="entry name" value="Pleckstrin-homology domain (PH domain)/Phosphotyrosine-binding domain (PTB)"/>
    <property type="match status" value="1"/>
</dbReference>
<evidence type="ECO:0000256" key="6">
    <source>
        <dbReference type="ARBA" id="ARBA00022801"/>
    </source>
</evidence>
<comment type="caution">
    <text evidence="16">The sequence shown here is derived from an EMBL/GenBank/DDBJ whole genome shotgun (WGS) entry which is preliminary data.</text>
</comment>
<dbReference type="Gene3D" id="2.30.42.10">
    <property type="match status" value="1"/>
</dbReference>
<dbReference type="PANTHER" id="PTHR45706">
    <property type="entry name" value="TYROSINE-PROTEIN PHOSPHATASE"/>
    <property type="match status" value="1"/>
</dbReference>
<dbReference type="PROSITE" id="PS00383">
    <property type="entry name" value="TYR_PHOSPHATASE_1"/>
    <property type="match status" value="1"/>
</dbReference>
<dbReference type="Proteomes" id="UP001107558">
    <property type="component" value="Chromosome 2"/>
</dbReference>
<dbReference type="InterPro" id="IPR014352">
    <property type="entry name" value="FERM/acyl-CoA-bd_prot_sf"/>
</dbReference>
<dbReference type="FunFam" id="2.30.29.30:FF:000002">
    <property type="entry name" value="Band 4.1-like protein 5 isoform 1"/>
    <property type="match status" value="1"/>
</dbReference>
<dbReference type="Pfam" id="PF00595">
    <property type="entry name" value="PDZ"/>
    <property type="match status" value="1"/>
</dbReference>
<dbReference type="GO" id="GO:0016020">
    <property type="term" value="C:membrane"/>
    <property type="evidence" value="ECO:0007669"/>
    <property type="project" value="UniProtKB-ARBA"/>
</dbReference>
<dbReference type="CDD" id="cd13189">
    <property type="entry name" value="FERM_C_PTPN4_PTPN3_like"/>
    <property type="match status" value="1"/>
</dbReference>
<evidence type="ECO:0000256" key="11">
    <source>
        <dbReference type="SAM" id="MobiDB-lite"/>
    </source>
</evidence>
<evidence type="ECO:0000256" key="4">
    <source>
        <dbReference type="ARBA" id="ARBA00013064"/>
    </source>
</evidence>
<dbReference type="GO" id="GO:0005856">
    <property type="term" value="C:cytoskeleton"/>
    <property type="evidence" value="ECO:0007669"/>
    <property type="project" value="UniProtKB-SubCell"/>
</dbReference>
<sequence>MFEKFGFGSYRIDDSENNELASSKKNNLKLNTVLVYFLDGSSHKFEIEKKAKGCELLKEVFDHLKITERDYFGLKICKSEYERWLDPTKNFRKQWMKEQKGCGSGQNAAAASQLTLEFRVKFFCADPTRLEEYTRYLYFLQIKQDIWHGRLPVSLHTACLLASFQVQSELGDFNADEHKEGYLSDLQLLVDQNEETERQIAELHKLHRGQMPADAECNYLEHAKRLDQYGIDFHDATDSSGKDIKLGVSSIGLLVYSNDLRINTFSWSKMTKVSFKRKEFFIQLRREPSESYDTLLGFNMASHKRAKILWQSCVEHHSFFRLQKPHRPNRFALLGSRFRYSGRTELQAFQDSKDHYKSSKTFVRSPSRRTISSPLMNGGVSDSNGTSNGKHLHSRSRPHDNKIKITDSKSPRKAWDLSEAASDSEGRESRSARFDSSIPAIFDSPPAYESNEITEKFLEEEGLVSIRLYADEQGRYGFNVKGGKDLQMPIFVSRVAHNTPAYNSKICENDQVILINGRNVSNLTHDQVVSLIRNSRDINDGQLNLIIKPNALEDGSLVEEPLITYVPDDQSQFRNSRDSFITGSSEANLFQQSLLLLSDGIASGALFQQYEQLYRKNNDLAITEARKVENVNKNRYRDISPYDCTRVILLGNEDGDYINANYVNMEIPNGKINRYIASQGPLANTVKDFWRMVQQESSHLIVMLTTVMERGRVKCHQYWPSCNETLDMGDQFTVKCLSEIPDSTGSFVDRNLVMSDAKTGESRTIQHMQYLAWPDHGVPSDPKLFLDFTERVRLARNRTLLHEIEETLKQVRLKDADENGGLDGERKNYENGESPCDLPPSTSVHQCISAANPPIIIHCSAGIGRTGVLILMDTALALMEAKEPVYPLDIVQAMRDQRAQMVQNVGQYKFVCECIVAAYTKMMDDEEQKESPLSVNERIGELCGMMQNYFTILRNFFDQHLHNSHRSSSHLS</sequence>
<organism evidence="16 17">
    <name type="scientific">Polypedilum vanderplanki</name>
    <name type="common">Sleeping chironomid midge</name>
    <dbReference type="NCBI Taxonomy" id="319348"/>
    <lineage>
        <taxon>Eukaryota</taxon>
        <taxon>Metazoa</taxon>
        <taxon>Ecdysozoa</taxon>
        <taxon>Arthropoda</taxon>
        <taxon>Hexapoda</taxon>
        <taxon>Insecta</taxon>
        <taxon>Pterygota</taxon>
        <taxon>Neoptera</taxon>
        <taxon>Endopterygota</taxon>
        <taxon>Diptera</taxon>
        <taxon>Nematocera</taxon>
        <taxon>Chironomoidea</taxon>
        <taxon>Chironomidae</taxon>
        <taxon>Chironominae</taxon>
        <taxon>Polypedilum</taxon>
        <taxon>Polypedilum</taxon>
    </lineage>
</organism>
<dbReference type="InterPro" id="IPR029071">
    <property type="entry name" value="Ubiquitin-like_domsf"/>
</dbReference>
<evidence type="ECO:0000259" key="14">
    <source>
        <dbReference type="PROSITE" id="PS50057"/>
    </source>
</evidence>
<keyword evidence="8" id="KW-0965">Cell junction</keyword>
<dbReference type="SMART" id="SM00295">
    <property type="entry name" value="B41"/>
    <property type="match status" value="1"/>
</dbReference>
<dbReference type="PROSITE" id="PS50055">
    <property type="entry name" value="TYR_PHOSPHATASE_PTP"/>
    <property type="match status" value="1"/>
</dbReference>
<protein>
    <recommendedName>
        <fullName evidence="4">protein-tyrosine-phosphatase</fullName>
        <ecNumber evidence="4">3.1.3.48</ecNumber>
    </recommendedName>
</protein>
<feature type="compositionally biased region" description="Basic and acidic residues" evidence="11">
    <location>
        <begin position="397"/>
        <end position="416"/>
    </location>
</feature>
<dbReference type="GO" id="GO:0004725">
    <property type="term" value="F:protein tyrosine phosphatase activity"/>
    <property type="evidence" value="ECO:0007669"/>
    <property type="project" value="UniProtKB-EC"/>
</dbReference>
<dbReference type="PRINTS" id="PR00700">
    <property type="entry name" value="PRTYPHPHTASE"/>
</dbReference>
<keyword evidence="6" id="KW-0378">Hydrolase</keyword>
<dbReference type="InterPro" id="IPR018980">
    <property type="entry name" value="FERM_PH-like_C"/>
</dbReference>
<keyword evidence="10" id="KW-0175">Coiled coil</keyword>
<reference evidence="16" key="1">
    <citation type="submission" date="2021-03" db="EMBL/GenBank/DDBJ databases">
        <title>Chromosome level genome of the anhydrobiotic midge Polypedilum vanderplanki.</title>
        <authorList>
            <person name="Yoshida Y."/>
            <person name="Kikawada T."/>
            <person name="Gusev O."/>
        </authorList>
    </citation>
    <scope>NUCLEOTIDE SEQUENCE</scope>
    <source>
        <strain evidence="16">NIAS01</strain>
        <tissue evidence="16">Whole body or cell culture</tissue>
    </source>
</reference>
<dbReference type="SUPFAM" id="SSF52799">
    <property type="entry name" value="(Phosphotyrosine protein) phosphatases II"/>
    <property type="match status" value="1"/>
</dbReference>
<dbReference type="InterPro" id="IPR003595">
    <property type="entry name" value="Tyr_Pase_cat"/>
</dbReference>
<dbReference type="InterPro" id="IPR041783">
    <property type="entry name" value="PTPN3/4_FERM_C"/>
</dbReference>
<dbReference type="SMART" id="SM01195">
    <property type="entry name" value="FA"/>
    <property type="match status" value="1"/>
</dbReference>
<dbReference type="InterPro" id="IPR029021">
    <property type="entry name" value="Prot-tyrosine_phosphatase-like"/>
</dbReference>
<dbReference type="Gene3D" id="3.90.190.10">
    <property type="entry name" value="Protein tyrosine phosphatase superfamily"/>
    <property type="match status" value="1"/>
</dbReference>
<dbReference type="GO" id="GO:0071944">
    <property type="term" value="C:cell periphery"/>
    <property type="evidence" value="ECO:0007669"/>
    <property type="project" value="UniProtKB-ARBA"/>
</dbReference>
<evidence type="ECO:0000256" key="2">
    <source>
        <dbReference type="ARBA" id="ARBA00004282"/>
    </source>
</evidence>
<dbReference type="InterPro" id="IPR018979">
    <property type="entry name" value="FERM_N"/>
</dbReference>
<evidence type="ECO:0000259" key="15">
    <source>
        <dbReference type="PROSITE" id="PS50106"/>
    </source>
</evidence>
<dbReference type="InterPro" id="IPR000299">
    <property type="entry name" value="FERM_domain"/>
</dbReference>
<dbReference type="InterPro" id="IPR000242">
    <property type="entry name" value="PTP_cat"/>
</dbReference>
<dbReference type="SMART" id="SM01196">
    <property type="entry name" value="FERM_C"/>
    <property type="match status" value="1"/>
</dbReference>
<name>A0A9J6CCE2_POLVA</name>
<evidence type="ECO:0000313" key="16">
    <source>
        <dbReference type="EMBL" id="KAG5679419.1"/>
    </source>
</evidence>
<dbReference type="PANTHER" id="PTHR45706:SF4">
    <property type="entry name" value="TYROSINE-PROTEIN PHOSPHATASE"/>
    <property type="match status" value="1"/>
</dbReference>
<dbReference type="PROSITE" id="PS50056">
    <property type="entry name" value="TYR_PHOSPHATASE_2"/>
    <property type="match status" value="1"/>
</dbReference>
<feature type="coiled-coil region" evidence="10">
    <location>
        <begin position="179"/>
        <end position="206"/>
    </location>
</feature>
<comment type="subcellular location">
    <subcellularLocation>
        <location evidence="2">Cell junction</location>
    </subcellularLocation>
    <subcellularLocation>
        <location evidence="1">Cytoplasm</location>
        <location evidence="1">Cytoskeleton</location>
    </subcellularLocation>
</comment>
<evidence type="ECO:0000256" key="9">
    <source>
        <dbReference type="ARBA" id="ARBA00023212"/>
    </source>
</evidence>
<keyword evidence="7" id="KW-0904">Protein phosphatase</keyword>
<dbReference type="InterPro" id="IPR019749">
    <property type="entry name" value="Band_41_domain"/>
</dbReference>
<dbReference type="PROSITE" id="PS00661">
    <property type="entry name" value="FERM_2"/>
    <property type="match status" value="1"/>
</dbReference>
<proteinExistence type="inferred from homology"/>
<dbReference type="SMART" id="SM00194">
    <property type="entry name" value="PTPc"/>
    <property type="match status" value="1"/>
</dbReference>
<dbReference type="InterPro" id="IPR016130">
    <property type="entry name" value="Tyr_Pase_AS"/>
</dbReference>
<keyword evidence="5" id="KW-0963">Cytoplasm</keyword>
<dbReference type="InterPro" id="IPR014847">
    <property type="entry name" value="FA"/>
</dbReference>
<dbReference type="EC" id="3.1.3.48" evidence="4"/>
<keyword evidence="9" id="KW-0206">Cytoskeleton</keyword>
<feature type="region of interest" description="Disordered" evidence="11">
    <location>
        <begin position="357"/>
        <end position="433"/>
    </location>
</feature>
<comment type="similarity">
    <text evidence="3">Belongs to the protein-tyrosine phosphatase family. Non-receptor class subfamily.</text>
</comment>
<feature type="domain" description="FERM" evidence="14">
    <location>
        <begin position="31"/>
        <end position="324"/>
    </location>
</feature>
<evidence type="ECO:0000256" key="1">
    <source>
        <dbReference type="ARBA" id="ARBA00004245"/>
    </source>
</evidence>
<dbReference type="GO" id="GO:0048666">
    <property type="term" value="P:neuron development"/>
    <property type="evidence" value="ECO:0007669"/>
    <property type="project" value="UniProtKB-ARBA"/>
</dbReference>
<dbReference type="Pfam" id="PF09380">
    <property type="entry name" value="FERM_C"/>
    <property type="match status" value="1"/>
</dbReference>
<evidence type="ECO:0000256" key="7">
    <source>
        <dbReference type="ARBA" id="ARBA00022912"/>
    </source>
</evidence>
<dbReference type="Pfam" id="PF09379">
    <property type="entry name" value="FERM_N"/>
    <property type="match status" value="1"/>
</dbReference>
<feature type="compositionally biased region" description="Polar residues" evidence="11">
    <location>
        <begin position="359"/>
        <end position="389"/>
    </location>
</feature>
<dbReference type="Gene3D" id="1.20.80.10">
    <property type="match status" value="1"/>
</dbReference>
<dbReference type="InterPro" id="IPR011993">
    <property type="entry name" value="PH-like_dom_sf"/>
</dbReference>
<feature type="domain" description="PDZ" evidence="15">
    <location>
        <begin position="465"/>
        <end position="535"/>
    </location>
</feature>
<dbReference type="InterPro" id="IPR000387">
    <property type="entry name" value="Tyr_Pase_dom"/>
</dbReference>
<evidence type="ECO:0000313" key="17">
    <source>
        <dbReference type="Proteomes" id="UP001107558"/>
    </source>
</evidence>